<feature type="compositionally biased region" description="Pro residues" evidence="1">
    <location>
        <begin position="161"/>
        <end position="170"/>
    </location>
</feature>
<evidence type="ECO:0000313" key="2">
    <source>
        <dbReference type="EMBL" id="KLT41398.1"/>
    </source>
</evidence>
<feature type="compositionally biased region" description="Basic and acidic residues" evidence="1">
    <location>
        <begin position="45"/>
        <end position="56"/>
    </location>
</feature>
<reference evidence="2 3" key="1">
    <citation type="submission" date="2015-03" db="EMBL/GenBank/DDBJ databases">
        <title>Genomics and transcriptomics of the oil-accumulating basidiomycete yeast T. oleaginosus allow insights into substrate utilization and the diverse evolutionary trajectories of mating systems in fungi.</title>
        <authorList>
            <consortium name="DOE Joint Genome Institute"/>
            <person name="Kourist R."/>
            <person name="Kracht O."/>
            <person name="Bracharz F."/>
            <person name="Lipzen A."/>
            <person name="Nolan M."/>
            <person name="Ohm R."/>
            <person name="Grigoriev I."/>
            <person name="Sun S."/>
            <person name="Heitman J."/>
            <person name="Bruck T."/>
            <person name="Nowrousian M."/>
        </authorList>
    </citation>
    <scope>NUCLEOTIDE SEQUENCE [LARGE SCALE GENOMIC DNA]</scope>
    <source>
        <strain evidence="2 3">IBC0246</strain>
    </source>
</reference>
<accession>A0A0J0XJZ6</accession>
<feature type="region of interest" description="Disordered" evidence="1">
    <location>
        <begin position="1"/>
        <end position="21"/>
    </location>
</feature>
<name>A0A0J0XJZ6_9TREE</name>
<keyword evidence="3" id="KW-1185">Reference proteome</keyword>
<feature type="compositionally biased region" description="Polar residues" evidence="1">
    <location>
        <begin position="1"/>
        <end position="11"/>
    </location>
</feature>
<evidence type="ECO:0000313" key="3">
    <source>
        <dbReference type="Proteomes" id="UP000053611"/>
    </source>
</evidence>
<sequence>MNHSRTVSAPPQTCRRSKRNGMLFTRPFSLSDYESTQVSTLSDSSHGDYSRQESRWRAARASAPSSSSISPSAASPSAISPCAPSPSATSDIDMEEIWTAQTSHRATQAHPTCPAQSYLSRTTPSRTSSSSAYSSPRSSSRASTLSLSPSLSAPSGTPARAPSPPLPTLPPPSLTSLALVSRTPLLELAMNPALVIRPVVPCERCALYAHECMYDPDVLVAVWDGEGDLPLPKCAACPDDEGCWHVLGGRMIRPRARVFEHPTEMGINDAWTRAHAVRYGIQLALGYALRLLPEVGRTLPVPLRLALSLARMAVRQAVGQAVRVAVGLAMRQVVPARRGGGRAERVIGGKVGGG</sequence>
<feature type="region of interest" description="Disordered" evidence="1">
    <location>
        <begin position="102"/>
        <end position="170"/>
    </location>
</feature>
<dbReference type="GeneID" id="28987366"/>
<evidence type="ECO:0000256" key="1">
    <source>
        <dbReference type="SAM" id="MobiDB-lite"/>
    </source>
</evidence>
<protein>
    <submittedName>
        <fullName evidence="2">Uncharacterized protein</fullName>
    </submittedName>
</protein>
<feature type="region of interest" description="Disordered" evidence="1">
    <location>
        <begin position="38"/>
        <end position="89"/>
    </location>
</feature>
<feature type="compositionally biased region" description="Low complexity" evidence="1">
    <location>
        <begin position="59"/>
        <end position="88"/>
    </location>
</feature>
<organism evidence="2 3">
    <name type="scientific">Cutaneotrichosporon oleaginosum</name>
    <dbReference type="NCBI Taxonomy" id="879819"/>
    <lineage>
        <taxon>Eukaryota</taxon>
        <taxon>Fungi</taxon>
        <taxon>Dikarya</taxon>
        <taxon>Basidiomycota</taxon>
        <taxon>Agaricomycotina</taxon>
        <taxon>Tremellomycetes</taxon>
        <taxon>Trichosporonales</taxon>
        <taxon>Trichosporonaceae</taxon>
        <taxon>Cutaneotrichosporon</taxon>
    </lineage>
</organism>
<dbReference type="AlphaFoldDB" id="A0A0J0XJZ6"/>
<dbReference type="EMBL" id="KQ087219">
    <property type="protein sequence ID" value="KLT41398.1"/>
    <property type="molecule type" value="Genomic_DNA"/>
</dbReference>
<dbReference type="Proteomes" id="UP000053611">
    <property type="component" value="Unassembled WGS sequence"/>
</dbReference>
<proteinExistence type="predicted"/>
<gene>
    <name evidence="2" type="ORF">CC85DRAFT_329131</name>
</gene>
<feature type="compositionally biased region" description="Low complexity" evidence="1">
    <location>
        <begin position="117"/>
        <end position="160"/>
    </location>
</feature>